<sequence length="34" mass="3916">MTTAYLHQHGHVDPVRNLPEDRPEGGLTRVIHIR</sequence>
<dbReference type="EMBL" id="ATHJ01000105">
    <property type="protein sequence ID" value="EPR35888.1"/>
    <property type="molecule type" value="Genomic_DNA"/>
</dbReference>
<accession>S7UU68</accession>
<feature type="region of interest" description="Disordered" evidence="1">
    <location>
        <begin position="1"/>
        <end position="34"/>
    </location>
</feature>
<evidence type="ECO:0000256" key="1">
    <source>
        <dbReference type="SAM" id="MobiDB-lite"/>
    </source>
</evidence>
<reference evidence="2 3" key="1">
    <citation type="journal article" date="2013" name="Genome Announc.">
        <title>Draft genome sequences for three mercury-methylating, sulfate-reducing bacteria.</title>
        <authorList>
            <person name="Brown S.D."/>
            <person name="Hurt R.A.Jr."/>
            <person name="Gilmour C.C."/>
            <person name="Elias D.A."/>
        </authorList>
    </citation>
    <scope>NUCLEOTIDE SEQUENCE [LARGE SCALE GENOMIC DNA]</scope>
    <source>
        <strain evidence="2 3">DSM 2059</strain>
    </source>
</reference>
<evidence type="ECO:0000313" key="3">
    <source>
        <dbReference type="Proteomes" id="UP000014977"/>
    </source>
</evidence>
<gene>
    <name evidence="2" type="ORF">dsmv_0593</name>
</gene>
<organism evidence="2 3">
    <name type="scientific">Desulfococcus multivorans DSM 2059</name>
    <dbReference type="NCBI Taxonomy" id="1121405"/>
    <lineage>
        <taxon>Bacteria</taxon>
        <taxon>Pseudomonadati</taxon>
        <taxon>Thermodesulfobacteriota</taxon>
        <taxon>Desulfobacteria</taxon>
        <taxon>Desulfobacterales</taxon>
        <taxon>Desulfococcaceae</taxon>
        <taxon>Desulfococcus</taxon>
    </lineage>
</organism>
<feature type="compositionally biased region" description="Basic and acidic residues" evidence="1">
    <location>
        <begin position="10"/>
        <end position="24"/>
    </location>
</feature>
<protein>
    <submittedName>
        <fullName evidence="2">Uncharacterized protein</fullName>
    </submittedName>
</protein>
<keyword evidence="3" id="KW-1185">Reference proteome</keyword>
<dbReference type="Proteomes" id="UP000014977">
    <property type="component" value="Unassembled WGS sequence"/>
</dbReference>
<comment type="caution">
    <text evidence="2">The sequence shown here is derived from an EMBL/GenBank/DDBJ whole genome shotgun (WGS) entry which is preliminary data.</text>
</comment>
<dbReference type="AlphaFoldDB" id="S7UU68"/>
<evidence type="ECO:0000313" key="2">
    <source>
        <dbReference type="EMBL" id="EPR35888.1"/>
    </source>
</evidence>
<name>S7UU68_DESML</name>
<proteinExistence type="predicted"/>